<evidence type="ECO:0000256" key="2">
    <source>
        <dbReference type="ARBA" id="ARBA00023315"/>
    </source>
</evidence>
<accession>A0A7S2Z9P2</accession>
<evidence type="ECO:0000256" key="1">
    <source>
        <dbReference type="ARBA" id="ARBA00022679"/>
    </source>
</evidence>
<dbReference type="Gene3D" id="3.40.630.30">
    <property type="match status" value="1"/>
</dbReference>
<evidence type="ECO:0000313" key="6">
    <source>
        <dbReference type="EMBL" id="CAE0032722.1"/>
    </source>
</evidence>
<name>A0A7S2Z9P2_9RHOD</name>
<sequence>MLGFVGICVGFSRARGRVRMCDPYEGMNIPRERPNINKLAAQRSTISTDKSAVKPEEMNDLLVKNGKKARNLYRIRKSLHFSSLVVSARLVIKDELVAMARALTDGALNSTIWDVLVDPELPDPNSLKRQIMERTLKELREMVPGCSVALIAPAEDTEFYESVHSFKADANGVKLMALQEENWDITL</sequence>
<dbReference type="EMBL" id="HBHW01000830">
    <property type="protein sequence ID" value="CAE0032719.1"/>
    <property type="molecule type" value="Transcribed_RNA"/>
</dbReference>
<dbReference type="PANTHER" id="PTHR43626">
    <property type="entry name" value="ACYL-COA N-ACYLTRANSFERASE"/>
    <property type="match status" value="1"/>
</dbReference>
<dbReference type="EMBL" id="HBHW01000832">
    <property type="protein sequence ID" value="CAE0032721.1"/>
    <property type="molecule type" value="Transcribed_RNA"/>
</dbReference>
<reference evidence="5" key="1">
    <citation type="submission" date="2021-01" db="EMBL/GenBank/DDBJ databases">
        <authorList>
            <person name="Corre E."/>
            <person name="Pelletier E."/>
            <person name="Niang G."/>
            <person name="Scheremetjew M."/>
            <person name="Finn R."/>
            <person name="Kale V."/>
            <person name="Holt S."/>
            <person name="Cochrane G."/>
            <person name="Meng A."/>
            <person name="Brown T."/>
            <person name="Cohen L."/>
        </authorList>
    </citation>
    <scope>NUCLEOTIDE SEQUENCE</scope>
    <source>
        <strain evidence="5">CCMP 769</strain>
    </source>
</reference>
<dbReference type="GO" id="GO:0005737">
    <property type="term" value="C:cytoplasm"/>
    <property type="evidence" value="ECO:0007669"/>
    <property type="project" value="TreeGrafter"/>
</dbReference>
<dbReference type="AlphaFoldDB" id="A0A7S2Z9P2"/>
<evidence type="ECO:0000313" key="4">
    <source>
        <dbReference type="EMBL" id="CAE0032719.1"/>
    </source>
</evidence>
<organism evidence="5">
    <name type="scientific">Rhodosorus marinus</name>
    <dbReference type="NCBI Taxonomy" id="101924"/>
    <lineage>
        <taxon>Eukaryota</taxon>
        <taxon>Rhodophyta</taxon>
        <taxon>Stylonematophyceae</taxon>
        <taxon>Stylonematales</taxon>
        <taxon>Stylonemataceae</taxon>
        <taxon>Rhodosorus</taxon>
    </lineage>
</organism>
<dbReference type="InterPro" id="IPR045039">
    <property type="entry name" value="NSI-like"/>
</dbReference>
<dbReference type="EMBL" id="HBHW01000833">
    <property type="protein sequence ID" value="CAE0032722.1"/>
    <property type="molecule type" value="Transcribed_RNA"/>
</dbReference>
<evidence type="ECO:0000313" key="5">
    <source>
        <dbReference type="EMBL" id="CAE0032721.1"/>
    </source>
</evidence>
<dbReference type="GO" id="GO:0008080">
    <property type="term" value="F:N-acetyltransferase activity"/>
    <property type="evidence" value="ECO:0007669"/>
    <property type="project" value="InterPro"/>
</dbReference>
<protein>
    <submittedName>
        <fullName evidence="5">Uncharacterized protein</fullName>
    </submittedName>
</protein>
<dbReference type="EMBL" id="HBHW01000829">
    <property type="protein sequence ID" value="CAE0032718.1"/>
    <property type="molecule type" value="Transcribed_RNA"/>
</dbReference>
<gene>
    <name evidence="3" type="ORF">RMAR00112_LOCUS658</name>
    <name evidence="4" type="ORF">RMAR00112_LOCUS659</name>
    <name evidence="5" type="ORF">RMAR00112_LOCUS661</name>
    <name evidence="6" type="ORF">RMAR00112_LOCUS662</name>
</gene>
<keyword evidence="1" id="KW-0808">Transferase</keyword>
<proteinExistence type="predicted"/>
<keyword evidence="2" id="KW-0012">Acyltransferase</keyword>
<dbReference type="PANTHER" id="PTHR43626:SF4">
    <property type="entry name" value="GCN5-RELATED N-ACETYLTRANSFERASE 2, CHLOROPLASTIC"/>
    <property type="match status" value="1"/>
</dbReference>
<evidence type="ECO:0000313" key="3">
    <source>
        <dbReference type="EMBL" id="CAE0032718.1"/>
    </source>
</evidence>